<name>A0ABV6JYQ2_9PROT</name>
<sequence>MDRNSRLSRRLLLQHSALAAALLPVAGIGAARAAEAAAVLRQAVGRGLYEIAYSPSRDTLYAAVMGDFEDKKGGRILLLDPKDLSQRGAIEMPLKPFSLCLDEAKGVLYVGHTMDQAMSAVDLAKGEIRGTLRLETPEKHHPREIRLDPAGDRLFVTGIGDPSVVWVVDVAGFAVRSVIKDTGKWAAGLAYDPVTRHLLVGNYDSELVVVDSADGRIVSRQFVGAKDENFLVNITVDRKRRLFYAANSKGSEVFAFNADTLALAHRIPCGKEPLAVVIDAPRDRLIVTNRGAGKASVIALDGYATLRTVEMGDLPNSIAVNPADGTLFLSTKQTLDKKDATYSDTAPDSIIRAAVA</sequence>
<dbReference type="InterPro" id="IPR051200">
    <property type="entry name" value="Host-pathogen_enzymatic-act"/>
</dbReference>
<dbReference type="RefSeq" id="WP_377046609.1">
    <property type="nucleotide sequence ID" value="NZ_JBHLUN010000017.1"/>
</dbReference>
<dbReference type="Gene3D" id="2.130.10.10">
    <property type="entry name" value="YVTN repeat-like/Quinoprotein amine dehydrogenase"/>
    <property type="match status" value="1"/>
</dbReference>
<reference evidence="2 3" key="1">
    <citation type="submission" date="2024-09" db="EMBL/GenBank/DDBJ databases">
        <authorList>
            <person name="Sun Q."/>
            <person name="Mori K."/>
        </authorList>
    </citation>
    <scope>NUCLEOTIDE SEQUENCE [LARGE SCALE GENOMIC DNA]</scope>
    <source>
        <strain evidence="2 3">TBRC 5777</strain>
    </source>
</reference>
<feature type="signal peptide" evidence="1">
    <location>
        <begin position="1"/>
        <end position="33"/>
    </location>
</feature>
<evidence type="ECO:0000313" key="2">
    <source>
        <dbReference type="EMBL" id="MFC0410856.1"/>
    </source>
</evidence>
<feature type="chain" id="PRO_5045061455" evidence="1">
    <location>
        <begin position="34"/>
        <end position="356"/>
    </location>
</feature>
<proteinExistence type="predicted"/>
<accession>A0ABV6JYQ2</accession>
<gene>
    <name evidence="2" type="ORF">ACFFGY_21615</name>
</gene>
<dbReference type="PANTHER" id="PTHR47197">
    <property type="entry name" value="PROTEIN NIRF"/>
    <property type="match status" value="1"/>
</dbReference>
<evidence type="ECO:0000256" key="1">
    <source>
        <dbReference type="SAM" id="SignalP"/>
    </source>
</evidence>
<dbReference type="InterPro" id="IPR011048">
    <property type="entry name" value="Haem_d1_sf"/>
</dbReference>
<dbReference type="InterPro" id="IPR006311">
    <property type="entry name" value="TAT_signal"/>
</dbReference>
<dbReference type="PROSITE" id="PS51318">
    <property type="entry name" value="TAT"/>
    <property type="match status" value="1"/>
</dbReference>
<protein>
    <submittedName>
        <fullName evidence="2">YncE family protein</fullName>
    </submittedName>
</protein>
<dbReference type="InterPro" id="IPR015943">
    <property type="entry name" value="WD40/YVTN_repeat-like_dom_sf"/>
</dbReference>
<dbReference type="Proteomes" id="UP001589865">
    <property type="component" value="Unassembled WGS sequence"/>
</dbReference>
<comment type="caution">
    <text evidence="2">The sequence shown here is derived from an EMBL/GenBank/DDBJ whole genome shotgun (WGS) entry which is preliminary data.</text>
</comment>
<organism evidence="2 3">
    <name type="scientific">Roseomonas elaeocarpi</name>
    <dbReference type="NCBI Taxonomy" id="907779"/>
    <lineage>
        <taxon>Bacteria</taxon>
        <taxon>Pseudomonadati</taxon>
        <taxon>Pseudomonadota</taxon>
        <taxon>Alphaproteobacteria</taxon>
        <taxon>Acetobacterales</taxon>
        <taxon>Roseomonadaceae</taxon>
        <taxon>Roseomonas</taxon>
    </lineage>
</organism>
<evidence type="ECO:0000313" key="3">
    <source>
        <dbReference type="Proteomes" id="UP001589865"/>
    </source>
</evidence>
<dbReference type="EMBL" id="JBHLUN010000017">
    <property type="protein sequence ID" value="MFC0410856.1"/>
    <property type="molecule type" value="Genomic_DNA"/>
</dbReference>
<keyword evidence="1" id="KW-0732">Signal</keyword>
<keyword evidence="3" id="KW-1185">Reference proteome</keyword>
<dbReference type="PANTHER" id="PTHR47197:SF3">
    <property type="entry name" value="DIHYDRO-HEME D1 DEHYDROGENASE"/>
    <property type="match status" value="1"/>
</dbReference>
<dbReference type="SUPFAM" id="SSF51004">
    <property type="entry name" value="C-terminal (heme d1) domain of cytochrome cd1-nitrite reductase"/>
    <property type="match status" value="1"/>
</dbReference>